<evidence type="ECO:0000256" key="13">
    <source>
        <dbReference type="ARBA" id="ARBA00023237"/>
    </source>
</evidence>
<keyword evidence="9" id="KW-0406">Ion transport</keyword>
<gene>
    <name evidence="19" type="ORF">HRJ34_13955</name>
</gene>
<evidence type="ECO:0000256" key="15">
    <source>
        <dbReference type="RuleBase" id="RU003357"/>
    </source>
</evidence>
<protein>
    <submittedName>
        <fullName evidence="19">TonB-dependent siderophore receptor</fullName>
    </submittedName>
</protein>
<evidence type="ECO:0000256" key="10">
    <source>
        <dbReference type="ARBA" id="ARBA00023077"/>
    </source>
</evidence>
<keyword evidence="13 14" id="KW-0998">Cell outer membrane</keyword>
<reference evidence="19" key="1">
    <citation type="submission" date="2020-07" db="EMBL/GenBank/DDBJ databases">
        <authorList>
            <person name="Camacho E."/>
        </authorList>
    </citation>
    <scope>NUCLEOTIDE SEQUENCE</scope>
    <source>
        <strain evidence="19">MPO218</strain>
    </source>
</reference>
<evidence type="ECO:0000256" key="3">
    <source>
        <dbReference type="ARBA" id="ARBA00022448"/>
    </source>
</evidence>
<keyword evidence="11 14" id="KW-0472">Membrane</keyword>
<dbReference type="AlphaFoldDB" id="A0A975CY69"/>
<evidence type="ECO:0000256" key="1">
    <source>
        <dbReference type="ARBA" id="ARBA00004571"/>
    </source>
</evidence>
<evidence type="ECO:0000256" key="14">
    <source>
        <dbReference type="PROSITE-ProRule" id="PRU01360"/>
    </source>
</evidence>
<dbReference type="GO" id="GO:0015891">
    <property type="term" value="P:siderophore transport"/>
    <property type="evidence" value="ECO:0007669"/>
    <property type="project" value="InterPro"/>
</dbReference>
<evidence type="ECO:0000313" key="19">
    <source>
        <dbReference type="EMBL" id="QTH19494.1"/>
    </source>
</evidence>
<proteinExistence type="inferred from homology"/>
<dbReference type="Proteomes" id="UP000664914">
    <property type="component" value="Chromosome"/>
</dbReference>
<dbReference type="Gene3D" id="2.40.170.20">
    <property type="entry name" value="TonB-dependent receptor, beta-barrel domain"/>
    <property type="match status" value="1"/>
</dbReference>
<keyword evidence="7 16" id="KW-0732">Signal</keyword>
<dbReference type="InterPro" id="IPR010105">
    <property type="entry name" value="TonB_sidphr_rcpt"/>
</dbReference>
<dbReference type="EMBL" id="CP059319">
    <property type="protein sequence ID" value="QTH19494.1"/>
    <property type="molecule type" value="Genomic_DNA"/>
</dbReference>
<evidence type="ECO:0000256" key="11">
    <source>
        <dbReference type="ARBA" id="ARBA00023136"/>
    </source>
</evidence>
<dbReference type="GO" id="GO:0009279">
    <property type="term" value="C:cell outer membrane"/>
    <property type="evidence" value="ECO:0007669"/>
    <property type="project" value="UniProtKB-SubCell"/>
</dbReference>
<dbReference type="PANTHER" id="PTHR32552:SF68">
    <property type="entry name" value="FERRICHROME OUTER MEMBRANE TRANSPORTER_PHAGE RECEPTOR"/>
    <property type="match status" value="1"/>
</dbReference>
<dbReference type="CDD" id="cd01347">
    <property type="entry name" value="ligand_gated_channel"/>
    <property type="match status" value="1"/>
</dbReference>
<keyword evidence="5" id="KW-0410">Iron transport</keyword>
<dbReference type="InterPro" id="IPR037066">
    <property type="entry name" value="Plug_dom_sf"/>
</dbReference>
<dbReference type="RefSeq" id="WP_029993674.1">
    <property type="nucleotide sequence ID" value="NZ_CP059319.1"/>
</dbReference>
<keyword evidence="4 14" id="KW-1134">Transmembrane beta strand</keyword>
<dbReference type="GO" id="GO:0015344">
    <property type="term" value="F:siderophore uptake transmembrane transporter activity"/>
    <property type="evidence" value="ECO:0007669"/>
    <property type="project" value="TreeGrafter"/>
</dbReference>
<evidence type="ECO:0000256" key="6">
    <source>
        <dbReference type="ARBA" id="ARBA00022692"/>
    </source>
</evidence>
<evidence type="ECO:0000256" key="9">
    <source>
        <dbReference type="ARBA" id="ARBA00023065"/>
    </source>
</evidence>
<accession>A0A975CY69</accession>
<reference evidence="19" key="2">
    <citation type="submission" date="2021-04" db="EMBL/GenBank/DDBJ databases">
        <title>Isolation and genomic analysis of the ibuprofen-degrading bacterium Sphingomonas strain MPO218.</title>
        <authorList>
            <person name="Aulestia M."/>
            <person name="Flores A."/>
            <person name="Mangas E.L."/>
            <person name="Perez-Pulido A.J."/>
            <person name="Santero E."/>
            <person name="Camacho E.M."/>
        </authorList>
    </citation>
    <scope>NUCLEOTIDE SEQUENCE</scope>
    <source>
        <strain evidence="19">MPO218</strain>
    </source>
</reference>
<keyword evidence="3 14" id="KW-0813">Transport</keyword>
<dbReference type="Pfam" id="PF07715">
    <property type="entry name" value="Plug"/>
    <property type="match status" value="1"/>
</dbReference>
<feature type="signal peptide" evidence="16">
    <location>
        <begin position="1"/>
        <end position="25"/>
    </location>
</feature>
<evidence type="ECO:0000256" key="16">
    <source>
        <dbReference type="SAM" id="SignalP"/>
    </source>
</evidence>
<dbReference type="NCBIfam" id="TIGR01783">
    <property type="entry name" value="TonB-siderophor"/>
    <property type="match status" value="1"/>
</dbReference>
<feature type="domain" description="TonB-dependent receptor-like beta-barrel" evidence="17">
    <location>
        <begin position="232"/>
        <end position="679"/>
    </location>
</feature>
<dbReference type="SUPFAM" id="SSF56935">
    <property type="entry name" value="Porins"/>
    <property type="match status" value="1"/>
</dbReference>
<comment type="similarity">
    <text evidence="2 14 15">Belongs to the TonB-dependent receptor family.</text>
</comment>
<dbReference type="Gene3D" id="2.170.130.10">
    <property type="entry name" value="TonB-dependent receptor, plug domain"/>
    <property type="match status" value="1"/>
</dbReference>
<keyword evidence="12 19" id="KW-0675">Receptor</keyword>
<dbReference type="InterPro" id="IPR012910">
    <property type="entry name" value="Plug_dom"/>
</dbReference>
<evidence type="ECO:0000256" key="4">
    <source>
        <dbReference type="ARBA" id="ARBA00022452"/>
    </source>
</evidence>
<dbReference type="PANTHER" id="PTHR32552">
    <property type="entry name" value="FERRICHROME IRON RECEPTOR-RELATED"/>
    <property type="match status" value="1"/>
</dbReference>
<evidence type="ECO:0000256" key="5">
    <source>
        <dbReference type="ARBA" id="ARBA00022496"/>
    </source>
</evidence>
<dbReference type="InterPro" id="IPR039426">
    <property type="entry name" value="TonB-dep_rcpt-like"/>
</dbReference>
<evidence type="ECO:0000256" key="8">
    <source>
        <dbReference type="ARBA" id="ARBA00023004"/>
    </source>
</evidence>
<dbReference type="PROSITE" id="PS52016">
    <property type="entry name" value="TONB_DEPENDENT_REC_3"/>
    <property type="match status" value="1"/>
</dbReference>
<dbReference type="InterPro" id="IPR000531">
    <property type="entry name" value="Beta-barrel_TonB"/>
</dbReference>
<name>A0A975CY69_9SPHN</name>
<feature type="chain" id="PRO_5037133259" evidence="16">
    <location>
        <begin position="26"/>
        <end position="710"/>
    </location>
</feature>
<organism evidence="19 20">
    <name type="scientific">Rhizorhabdus wittichii</name>
    <dbReference type="NCBI Taxonomy" id="160791"/>
    <lineage>
        <taxon>Bacteria</taxon>
        <taxon>Pseudomonadati</taxon>
        <taxon>Pseudomonadota</taxon>
        <taxon>Alphaproteobacteria</taxon>
        <taxon>Sphingomonadales</taxon>
        <taxon>Sphingomonadaceae</taxon>
        <taxon>Rhizorhabdus</taxon>
    </lineage>
</organism>
<evidence type="ECO:0000313" key="20">
    <source>
        <dbReference type="Proteomes" id="UP000664914"/>
    </source>
</evidence>
<evidence type="ECO:0000259" key="18">
    <source>
        <dbReference type="Pfam" id="PF07715"/>
    </source>
</evidence>
<comment type="subcellular location">
    <subcellularLocation>
        <location evidence="1 14">Cell outer membrane</location>
        <topology evidence="1 14">Multi-pass membrane protein</topology>
    </subcellularLocation>
</comment>
<evidence type="ECO:0000256" key="2">
    <source>
        <dbReference type="ARBA" id="ARBA00009810"/>
    </source>
</evidence>
<evidence type="ECO:0000259" key="17">
    <source>
        <dbReference type="Pfam" id="PF00593"/>
    </source>
</evidence>
<sequence>MNRPSLALRLALVATTALLPIAAHAADAADADADAADASQQIIVTGLLERTNSGTKTDTPLTQTPQALTVVTDDVYLAQGALSVSDTLRYVSGVIANPYGPDSRVDGAFIRGIDALQFRDGMRDIFSYYASIRADPYNFSRVDVVRGPASVLFGQGSIGGLINLASKVPEFQTAGEVSLRYGSFDRKEALADLTGPLTDGLAARIVARVRDADTQTDHVPDDRVMVSPSLRWQPGEDTDVTLLGLYQEDDGGSTAQFLPLVGTLYPNPNGKLGNGLFIGKPGWDRYDGRLLQGTGIVEHRLNDQVKISLKARYIDSDVTYLTHYPDSYANPDDPYLDPAKRIIGLYADGSYARMNIFSTDNNIQFKFDTGAGIEHLVLAGIDYSWNRVRKTGGFDYEFIDIYDIDYAALSNFGGGLPTAFTSSEDTRQKQIGVYIQDQVRLWDRVSIVVGGRRDHVRTKAAGSPAEKENATTFRAGIIAEIVKGVSPFFSYTESFEPISGTTITGDPFKAKTGRQFEGGVKFHPDARTLVTLTAYDIREHNRPVEIVIDDGSGGTIRGQTQIGTMTSKGFEVEASRDLPGNFQLIANYSYNKAEPSDTGVQLDNVPKKSASLWGTKTLAVDPDTSLRLGGGVRYVGVNYSRTIGATSTRIVRTPSYTLFDALAEVSWRDWSFAINATNLFNKKYYAACLSRGDCFIGAERNIFATVTRRF</sequence>
<keyword evidence="8" id="KW-0408">Iron</keyword>
<dbReference type="GO" id="GO:0038023">
    <property type="term" value="F:signaling receptor activity"/>
    <property type="evidence" value="ECO:0007669"/>
    <property type="project" value="InterPro"/>
</dbReference>
<dbReference type="Pfam" id="PF00593">
    <property type="entry name" value="TonB_dep_Rec_b-barrel"/>
    <property type="match status" value="1"/>
</dbReference>
<feature type="domain" description="TonB-dependent receptor plug" evidence="18">
    <location>
        <begin position="61"/>
        <end position="160"/>
    </location>
</feature>
<dbReference type="InterPro" id="IPR036942">
    <property type="entry name" value="Beta-barrel_TonB_sf"/>
</dbReference>
<keyword evidence="6 14" id="KW-0812">Transmembrane</keyword>
<keyword evidence="10 15" id="KW-0798">TonB box</keyword>
<evidence type="ECO:0000256" key="12">
    <source>
        <dbReference type="ARBA" id="ARBA00023170"/>
    </source>
</evidence>
<evidence type="ECO:0000256" key="7">
    <source>
        <dbReference type="ARBA" id="ARBA00022729"/>
    </source>
</evidence>